<keyword evidence="5" id="KW-1185">Reference proteome</keyword>
<dbReference type="CDD" id="cd02440">
    <property type="entry name" value="AdoMet_MTases"/>
    <property type="match status" value="1"/>
</dbReference>
<feature type="domain" description="Methyltransferase" evidence="3">
    <location>
        <begin position="72"/>
        <end position="163"/>
    </location>
</feature>
<evidence type="ECO:0000313" key="5">
    <source>
        <dbReference type="Proteomes" id="UP000738349"/>
    </source>
</evidence>
<name>A0A9P9JE15_9HYPO</name>
<gene>
    <name evidence="4" type="ORF">EDB81DRAFT_398339</name>
</gene>
<dbReference type="OrthoDB" id="66144at2759"/>
<evidence type="ECO:0000259" key="3">
    <source>
        <dbReference type="Pfam" id="PF13649"/>
    </source>
</evidence>
<organism evidence="4 5">
    <name type="scientific">Dactylonectria macrodidyma</name>
    <dbReference type="NCBI Taxonomy" id="307937"/>
    <lineage>
        <taxon>Eukaryota</taxon>
        <taxon>Fungi</taxon>
        <taxon>Dikarya</taxon>
        <taxon>Ascomycota</taxon>
        <taxon>Pezizomycotina</taxon>
        <taxon>Sordariomycetes</taxon>
        <taxon>Hypocreomycetidae</taxon>
        <taxon>Hypocreales</taxon>
        <taxon>Nectriaceae</taxon>
        <taxon>Dactylonectria</taxon>
    </lineage>
</organism>
<dbReference type="SUPFAM" id="SSF53335">
    <property type="entry name" value="S-adenosyl-L-methionine-dependent methyltransferases"/>
    <property type="match status" value="1"/>
</dbReference>
<reference evidence="4" key="1">
    <citation type="journal article" date="2021" name="Nat. Commun.">
        <title>Genetic determinants of endophytism in the Arabidopsis root mycobiome.</title>
        <authorList>
            <person name="Mesny F."/>
            <person name="Miyauchi S."/>
            <person name="Thiergart T."/>
            <person name="Pickel B."/>
            <person name="Atanasova L."/>
            <person name="Karlsson M."/>
            <person name="Huettel B."/>
            <person name="Barry K.W."/>
            <person name="Haridas S."/>
            <person name="Chen C."/>
            <person name="Bauer D."/>
            <person name="Andreopoulos W."/>
            <person name="Pangilinan J."/>
            <person name="LaButti K."/>
            <person name="Riley R."/>
            <person name="Lipzen A."/>
            <person name="Clum A."/>
            <person name="Drula E."/>
            <person name="Henrissat B."/>
            <person name="Kohler A."/>
            <person name="Grigoriev I.V."/>
            <person name="Martin F.M."/>
            <person name="Hacquard S."/>
        </authorList>
    </citation>
    <scope>NUCLEOTIDE SEQUENCE</scope>
    <source>
        <strain evidence="4">MPI-CAGE-AT-0147</strain>
    </source>
</reference>
<dbReference type="Gene3D" id="3.40.50.150">
    <property type="entry name" value="Vaccinia Virus protein VP39"/>
    <property type="match status" value="1"/>
</dbReference>
<dbReference type="InterPro" id="IPR041698">
    <property type="entry name" value="Methyltransf_25"/>
</dbReference>
<dbReference type="EMBL" id="JAGMUV010000005">
    <property type="protein sequence ID" value="KAH7156694.1"/>
    <property type="molecule type" value="Genomic_DNA"/>
</dbReference>
<evidence type="ECO:0000256" key="1">
    <source>
        <dbReference type="ARBA" id="ARBA00022603"/>
    </source>
</evidence>
<protein>
    <submittedName>
        <fullName evidence="4">S-adenosyl-L-methionine-dependent methyltransferase</fullName>
    </submittedName>
</protein>
<evidence type="ECO:0000256" key="2">
    <source>
        <dbReference type="ARBA" id="ARBA00022679"/>
    </source>
</evidence>
<dbReference type="Pfam" id="PF13649">
    <property type="entry name" value="Methyltransf_25"/>
    <property type="match status" value="1"/>
</dbReference>
<dbReference type="GO" id="GO:0008168">
    <property type="term" value="F:methyltransferase activity"/>
    <property type="evidence" value="ECO:0007669"/>
    <property type="project" value="UniProtKB-KW"/>
</dbReference>
<comment type="caution">
    <text evidence="4">The sequence shown here is derived from an EMBL/GenBank/DDBJ whole genome shotgun (WGS) entry which is preliminary data.</text>
</comment>
<dbReference type="AlphaFoldDB" id="A0A9P9JE15"/>
<sequence>MSLLSRPRPTLRSSGARQLLRPLCQSTRRQSTMTSAQKDTWSANQYSKFLNERTQPSRDLLSRVPLVSPKRIVDLGCGPGNSTAVVAERYPDAKVSGIDSSADMIQKAKETLPEVSFDVVDLTTYKPDGEVDLYFSNAVFQWLPSGRRIEIISQLVEHLSPGGVLAFQVPFNVSEPSHAAMSETAFTPDTPWEETMRRAKPGRDEFPA</sequence>
<proteinExistence type="predicted"/>
<dbReference type="Proteomes" id="UP000738349">
    <property type="component" value="Unassembled WGS sequence"/>
</dbReference>
<accession>A0A9P9JE15</accession>
<keyword evidence="2" id="KW-0808">Transferase</keyword>
<evidence type="ECO:0000313" key="4">
    <source>
        <dbReference type="EMBL" id="KAH7156694.1"/>
    </source>
</evidence>
<dbReference type="GO" id="GO:0032259">
    <property type="term" value="P:methylation"/>
    <property type="evidence" value="ECO:0007669"/>
    <property type="project" value="UniProtKB-KW"/>
</dbReference>
<keyword evidence="1 4" id="KW-0489">Methyltransferase</keyword>
<dbReference type="PANTHER" id="PTHR43861:SF1">
    <property type="entry name" value="TRANS-ACONITATE 2-METHYLTRANSFERASE"/>
    <property type="match status" value="1"/>
</dbReference>
<dbReference type="PANTHER" id="PTHR43861">
    <property type="entry name" value="TRANS-ACONITATE 2-METHYLTRANSFERASE-RELATED"/>
    <property type="match status" value="1"/>
</dbReference>
<dbReference type="InterPro" id="IPR029063">
    <property type="entry name" value="SAM-dependent_MTases_sf"/>
</dbReference>